<organism evidence="1">
    <name type="scientific">Hexamita inflata</name>
    <dbReference type="NCBI Taxonomy" id="28002"/>
    <lineage>
        <taxon>Eukaryota</taxon>
        <taxon>Metamonada</taxon>
        <taxon>Diplomonadida</taxon>
        <taxon>Hexamitidae</taxon>
        <taxon>Hexamitinae</taxon>
        <taxon>Hexamita</taxon>
    </lineage>
</organism>
<sequence length="416" mass="48165">MGCEHSKSHDLRPASETLINSIGQLQQSPWQAIQLQLDIDQLQSYSFTGDQQINNPEEDIFKLKKCLRPHRYILSNAQQLELDRILSELLDFKQQIEVSTDFTLDDYKTIMLAIYLDYPEIFWTTPNAVLVDDDRIPKGIQFLPFNVDDAKQKYQKFTTLMEERVLWFQDRLNFQHNYKNLKLSVPDIIYQHLHVSTCVESQFDDPFYSYFTQRTTSKQSLASLFYYFLINFNIPANLVPVKREVKIPTQKASTMKSSFQVFEFGVEFDSNGQKFAVFNADDRHDDVRELIRNYKPIKFEGLIESQLYQMGYDVVHMMRTKGTQLRTKTSVPLVQASINDLSMLLAEQIKEKQIGWIDLPVEGLVKLIAKQGQTIKSAVEKALGAPAKLHVWIEEPGYVVFVASKGTQDAAEIEYL</sequence>
<evidence type="ECO:0000313" key="1">
    <source>
        <dbReference type="EMBL" id="CAI9930036.1"/>
    </source>
</evidence>
<gene>
    <name evidence="1" type="ORF">HINF_LOCUS17681</name>
    <name evidence="2" type="ORF">HINF_LOCUS25125</name>
</gene>
<evidence type="ECO:0000313" key="2">
    <source>
        <dbReference type="EMBL" id="CAL6015737.1"/>
    </source>
</evidence>
<keyword evidence="3" id="KW-1185">Reference proteome</keyword>
<dbReference type="EMBL" id="CAXDID020000074">
    <property type="protein sequence ID" value="CAL6015737.1"/>
    <property type="molecule type" value="Genomic_DNA"/>
</dbReference>
<accession>A0AA86P3J8</accession>
<dbReference type="Proteomes" id="UP001642409">
    <property type="component" value="Unassembled WGS sequence"/>
</dbReference>
<dbReference type="AlphaFoldDB" id="A0AA86P3J8"/>
<proteinExistence type="predicted"/>
<name>A0AA86P3J8_9EUKA</name>
<evidence type="ECO:0000313" key="3">
    <source>
        <dbReference type="Proteomes" id="UP001642409"/>
    </source>
</evidence>
<protein>
    <submittedName>
        <fullName evidence="1">Uncharacterized protein</fullName>
    </submittedName>
</protein>
<comment type="caution">
    <text evidence="1">The sequence shown here is derived from an EMBL/GenBank/DDBJ whole genome shotgun (WGS) entry which is preliminary data.</text>
</comment>
<dbReference type="EMBL" id="CATOUU010000444">
    <property type="protein sequence ID" value="CAI9930036.1"/>
    <property type="molecule type" value="Genomic_DNA"/>
</dbReference>
<reference evidence="2 3" key="2">
    <citation type="submission" date="2024-07" db="EMBL/GenBank/DDBJ databases">
        <authorList>
            <person name="Akdeniz Z."/>
        </authorList>
    </citation>
    <scope>NUCLEOTIDE SEQUENCE [LARGE SCALE GENOMIC DNA]</scope>
</reference>
<reference evidence="1" key="1">
    <citation type="submission" date="2023-06" db="EMBL/GenBank/DDBJ databases">
        <authorList>
            <person name="Kurt Z."/>
        </authorList>
    </citation>
    <scope>NUCLEOTIDE SEQUENCE</scope>
</reference>